<dbReference type="GO" id="GO:0003677">
    <property type="term" value="F:DNA binding"/>
    <property type="evidence" value="ECO:0007669"/>
    <property type="project" value="InterPro"/>
</dbReference>
<dbReference type="GO" id="GO:0015074">
    <property type="term" value="P:DNA integration"/>
    <property type="evidence" value="ECO:0007669"/>
    <property type="project" value="InterPro"/>
</dbReference>
<protein>
    <submittedName>
        <fullName evidence="2">Uncharacterized protein</fullName>
    </submittedName>
</protein>
<sequence>MRLGEELAVRGEVLKENHILVNMQYTKNFGLTDTKSHRSRKVIIPEQLMIELKKYSELNNGGYVFSTNGGELPVYPDTLRLSLFKAFKAIGIEDEQRRVFVRITRYFPVSGSLLRIIRNLHSFSKE</sequence>
<dbReference type="AlphaFoldDB" id="A0AAJ1IJE1"/>
<comment type="caution">
    <text evidence="2">The sequence shown here is derived from an EMBL/GenBank/DDBJ whole genome shotgun (WGS) entry which is preliminary data.</text>
</comment>
<dbReference type="SUPFAM" id="SSF56349">
    <property type="entry name" value="DNA breaking-rejoining enzymes"/>
    <property type="match status" value="1"/>
</dbReference>
<keyword evidence="1" id="KW-0233">DNA recombination</keyword>
<gene>
    <name evidence="2" type="ORF">PQJ61_10895</name>
</gene>
<name>A0AAJ1IJE1_9SPIO</name>
<reference evidence="2 3" key="1">
    <citation type="submission" date="2022-12" db="EMBL/GenBank/DDBJ databases">
        <title>Metagenome assembled genome from gulf of manar.</title>
        <authorList>
            <person name="Kohli P."/>
            <person name="Pk S."/>
            <person name="Venkata Ramana C."/>
            <person name="Sasikala C."/>
        </authorList>
    </citation>
    <scope>NUCLEOTIDE SEQUENCE [LARGE SCALE GENOMIC DNA]</scope>
    <source>
        <strain evidence="2">JB008</strain>
    </source>
</reference>
<proteinExistence type="predicted"/>
<dbReference type="InterPro" id="IPR011010">
    <property type="entry name" value="DNA_brk_join_enz"/>
</dbReference>
<evidence type="ECO:0000313" key="2">
    <source>
        <dbReference type="EMBL" id="MDC7227256.1"/>
    </source>
</evidence>
<dbReference type="InterPro" id="IPR013762">
    <property type="entry name" value="Integrase-like_cat_sf"/>
</dbReference>
<organism evidence="2 3">
    <name type="scientific">Candidatus Thalassospirochaeta sargassi</name>
    <dbReference type="NCBI Taxonomy" id="3119039"/>
    <lineage>
        <taxon>Bacteria</taxon>
        <taxon>Pseudomonadati</taxon>
        <taxon>Spirochaetota</taxon>
        <taxon>Spirochaetia</taxon>
        <taxon>Spirochaetales</taxon>
        <taxon>Spirochaetaceae</taxon>
        <taxon>Candidatus Thalassospirochaeta</taxon>
    </lineage>
</organism>
<dbReference type="Gene3D" id="1.10.443.10">
    <property type="entry name" value="Intergrase catalytic core"/>
    <property type="match status" value="1"/>
</dbReference>
<evidence type="ECO:0000256" key="1">
    <source>
        <dbReference type="ARBA" id="ARBA00023172"/>
    </source>
</evidence>
<dbReference type="GO" id="GO:0006310">
    <property type="term" value="P:DNA recombination"/>
    <property type="evidence" value="ECO:0007669"/>
    <property type="project" value="UniProtKB-KW"/>
</dbReference>
<dbReference type="Proteomes" id="UP001221217">
    <property type="component" value="Unassembled WGS sequence"/>
</dbReference>
<evidence type="ECO:0000313" key="3">
    <source>
        <dbReference type="Proteomes" id="UP001221217"/>
    </source>
</evidence>
<accession>A0AAJ1IJE1</accession>
<dbReference type="EMBL" id="JAQQAL010000024">
    <property type="protein sequence ID" value="MDC7227256.1"/>
    <property type="molecule type" value="Genomic_DNA"/>
</dbReference>